<evidence type="ECO:0000313" key="1">
    <source>
        <dbReference type="EMBL" id="KKN85392.1"/>
    </source>
</evidence>
<proteinExistence type="predicted"/>
<dbReference type="EMBL" id="LAZR01000159">
    <property type="protein sequence ID" value="KKN85392.1"/>
    <property type="molecule type" value="Genomic_DNA"/>
</dbReference>
<dbReference type="AlphaFoldDB" id="A0A0F9UDF6"/>
<organism evidence="1">
    <name type="scientific">marine sediment metagenome</name>
    <dbReference type="NCBI Taxonomy" id="412755"/>
    <lineage>
        <taxon>unclassified sequences</taxon>
        <taxon>metagenomes</taxon>
        <taxon>ecological metagenomes</taxon>
    </lineage>
</organism>
<name>A0A0F9UDF6_9ZZZZ</name>
<gene>
    <name evidence="1" type="ORF">LCGC14_0278880</name>
</gene>
<sequence>MVFPSTFDEWEKKLVDFFLVIDQDGDASPIRAFEVTPHMLAEACGAPHGSESSAEEAFRLMLSRDPLLMDSLRSGSQRFEKLDVPNCFSYLVFTLLIDSLLDGNTTQGGEFRHKLLVWLGVNNATVSNLRGVAMMWQSLVHWLDVRIRAGDPFRRLILPDPGYWSHIGYTRRLSFPSRFDLRLVVKFCQEHPSAHRDPRIAINAFERELIGSRDSWGLRRAFEEFHAAYYRQRRALGDLCFWRLLEQASALAGRPTRSNVTVEMMFDVDQRAIFFAKSGLDNEEVPFLSLNEALVSAGAEKSDNLATAASLGIIFFRLVGTGRWRAEPDAKDSFFGLHVAVAERHRRKIGKRLGELSVSDAWAITELPLTLEPIKAALRIAKLLAPQQERIVRPCVSGGVRSEGFWLGRPRFLPSIESDTSNYDIQDASLGTTSALLNMEHGQLKASDPFEGAFCIHPSLLFDEEHAPWSIRLKFVRNAFVHPALTSARYQLLSLRDWVSDTSVRLDTSTPATLLWESDELACADLLEAVYASGRSGWEEAQIISLLKCADDAINPWHLLRSLQDAGIVEPRLRSGWKGRVWTLKEPTIIEIHHQGQVLAVVEGGLCERLIKDFKLAVEGLGGTPFRRIGVSPWAAPLFGAQGVSAKALAEHLGWCFVAEPTVSNDKPLAFAETRHQALHYAPKDIWSWTTGRFTTDEEANGGVRLLRLSHRGERDHDVYRIENGNSTHHYLSRTAAIVSAHALARTRLFEWCPEDNVITVTACEGGLPDILATGTRRRMLCNGGPRESDYVYPANDEVAHWLAEQLPGCFVNPCYELKHDVTAMTSVTRRSLGRLRLQWRNGSIAY</sequence>
<comment type="caution">
    <text evidence="1">The sequence shown here is derived from an EMBL/GenBank/DDBJ whole genome shotgun (WGS) entry which is preliminary data.</text>
</comment>
<reference evidence="1" key="1">
    <citation type="journal article" date="2015" name="Nature">
        <title>Complex archaea that bridge the gap between prokaryotes and eukaryotes.</title>
        <authorList>
            <person name="Spang A."/>
            <person name="Saw J.H."/>
            <person name="Jorgensen S.L."/>
            <person name="Zaremba-Niedzwiedzka K."/>
            <person name="Martijn J."/>
            <person name="Lind A.E."/>
            <person name="van Eijk R."/>
            <person name="Schleper C."/>
            <person name="Guy L."/>
            <person name="Ettema T.J."/>
        </authorList>
    </citation>
    <scope>NUCLEOTIDE SEQUENCE</scope>
</reference>
<protein>
    <submittedName>
        <fullName evidence="1">Uncharacterized protein</fullName>
    </submittedName>
</protein>
<accession>A0A0F9UDF6</accession>